<evidence type="ECO:0000313" key="4">
    <source>
        <dbReference type="EMBL" id="MCW8085559.1"/>
    </source>
</evidence>
<proteinExistence type="predicted"/>
<dbReference type="RefSeq" id="WP_301589470.1">
    <property type="nucleotide sequence ID" value="NZ_JAPFQI010000004.1"/>
</dbReference>
<evidence type="ECO:0000259" key="3">
    <source>
        <dbReference type="Pfam" id="PF12172"/>
    </source>
</evidence>
<gene>
    <name evidence="4" type="ORF">OF850_07975</name>
</gene>
<dbReference type="InterPro" id="IPR002878">
    <property type="entry name" value="ChsH2_C"/>
</dbReference>
<dbReference type="InterPro" id="IPR052513">
    <property type="entry name" value="Thioester_dehydratase-like"/>
</dbReference>
<name>A0ABT3NTR7_9PROT</name>
<keyword evidence="5" id="KW-1185">Reference proteome</keyword>
<dbReference type="Pfam" id="PF01796">
    <property type="entry name" value="OB_ChsH2_C"/>
    <property type="match status" value="1"/>
</dbReference>
<sequence length="148" mass="16339">MSTTNHALPPGLPAPSTEEPLSAPYWKAAREGRLLVQKCGGCGGHQWGPEWICHRCHSFDLDWAEVKPRGRIYSWETPHHPVHPALNGHGPYTIVLVELPEADNIRMIGNLVGAPGAEPRIEAEVEAVFEPNDEASPPYTLVQWRLVG</sequence>
<reference evidence="4 5" key="1">
    <citation type="submission" date="2022-10" db="EMBL/GenBank/DDBJ databases">
        <title>Roseococcus glaciei nov., sp. nov., isolated from glacier.</title>
        <authorList>
            <person name="Liu Q."/>
            <person name="Xin Y.-H."/>
        </authorList>
    </citation>
    <scope>NUCLEOTIDE SEQUENCE [LARGE SCALE GENOMIC DNA]</scope>
    <source>
        <strain evidence="4 5">MDT2-1-1</strain>
    </source>
</reference>
<organism evidence="4 5">
    <name type="scientific">Sabulicella glaciei</name>
    <dbReference type="NCBI Taxonomy" id="2984948"/>
    <lineage>
        <taxon>Bacteria</taxon>
        <taxon>Pseudomonadati</taxon>
        <taxon>Pseudomonadota</taxon>
        <taxon>Alphaproteobacteria</taxon>
        <taxon>Acetobacterales</taxon>
        <taxon>Acetobacteraceae</taxon>
        <taxon>Sabulicella</taxon>
    </lineage>
</organism>
<dbReference type="Pfam" id="PF12172">
    <property type="entry name" value="zf-ChsH2"/>
    <property type="match status" value="1"/>
</dbReference>
<dbReference type="PANTHER" id="PTHR34075">
    <property type="entry name" value="BLR3430 PROTEIN"/>
    <property type="match status" value="1"/>
</dbReference>
<feature type="domain" description="ChsH2 rubredoxin-like zinc ribbon" evidence="3">
    <location>
        <begin position="26"/>
        <end position="62"/>
    </location>
</feature>
<accession>A0ABT3NTR7</accession>
<feature type="region of interest" description="Disordered" evidence="1">
    <location>
        <begin position="1"/>
        <end position="20"/>
    </location>
</feature>
<evidence type="ECO:0000259" key="2">
    <source>
        <dbReference type="Pfam" id="PF01796"/>
    </source>
</evidence>
<dbReference type="SUPFAM" id="SSF50249">
    <property type="entry name" value="Nucleic acid-binding proteins"/>
    <property type="match status" value="1"/>
</dbReference>
<dbReference type="InterPro" id="IPR022002">
    <property type="entry name" value="ChsH2_Znr"/>
</dbReference>
<protein>
    <submittedName>
        <fullName evidence="4">OB-fold domain-containing protein</fullName>
    </submittedName>
</protein>
<dbReference type="InterPro" id="IPR012340">
    <property type="entry name" value="NA-bd_OB-fold"/>
</dbReference>
<feature type="domain" description="ChsH2 C-terminal OB-fold" evidence="2">
    <location>
        <begin position="63"/>
        <end position="130"/>
    </location>
</feature>
<dbReference type="Proteomes" id="UP001526430">
    <property type="component" value="Unassembled WGS sequence"/>
</dbReference>
<dbReference type="Gene3D" id="6.10.30.10">
    <property type="match status" value="1"/>
</dbReference>
<dbReference type="EMBL" id="JAPFQI010000004">
    <property type="protein sequence ID" value="MCW8085559.1"/>
    <property type="molecule type" value="Genomic_DNA"/>
</dbReference>
<evidence type="ECO:0000313" key="5">
    <source>
        <dbReference type="Proteomes" id="UP001526430"/>
    </source>
</evidence>
<comment type="caution">
    <text evidence="4">The sequence shown here is derived from an EMBL/GenBank/DDBJ whole genome shotgun (WGS) entry which is preliminary data.</text>
</comment>
<dbReference type="PANTHER" id="PTHR34075:SF5">
    <property type="entry name" value="BLR3430 PROTEIN"/>
    <property type="match status" value="1"/>
</dbReference>
<evidence type="ECO:0000256" key="1">
    <source>
        <dbReference type="SAM" id="MobiDB-lite"/>
    </source>
</evidence>